<gene>
    <name evidence="8" type="ORF">FPZ12_003110</name>
</gene>
<feature type="domain" description="Core-binding (CB)" evidence="7">
    <location>
        <begin position="3"/>
        <end position="89"/>
    </location>
</feature>
<evidence type="ECO:0000256" key="1">
    <source>
        <dbReference type="ARBA" id="ARBA00008857"/>
    </source>
</evidence>
<dbReference type="GO" id="GO:0006310">
    <property type="term" value="P:DNA recombination"/>
    <property type="evidence" value="ECO:0007669"/>
    <property type="project" value="UniProtKB-KW"/>
</dbReference>
<dbReference type="InterPro" id="IPR050090">
    <property type="entry name" value="Tyrosine_recombinase_XerCD"/>
</dbReference>
<dbReference type="InterPro" id="IPR010998">
    <property type="entry name" value="Integrase_recombinase_N"/>
</dbReference>
<dbReference type="InterPro" id="IPR011010">
    <property type="entry name" value="DNA_brk_join_enz"/>
</dbReference>
<keyword evidence="2 4" id="KW-0238">DNA-binding</keyword>
<evidence type="ECO:0000256" key="3">
    <source>
        <dbReference type="ARBA" id="ARBA00023172"/>
    </source>
</evidence>
<keyword evidence="9" id="KW-1185">Reference proteome</keyword>
<evidence type="ECO:0000313" key="9">
    <source>
        <dbReference type="Proteomes" id="UP000319769"/>
    </source>
</evidence>
<name>A0A5N0VLA5_9PSEU</name>
<accession>A0A5N0VLA5</accession>
<dbReference type="AlphaFoldDB" id="A0A5N0VLA5"/>
<protein>
    <submittedName>
        <fullName evidence="8">Tyrosine-type recombinase/integrase</fullName>
    </submittedName>
</protein>
<dbReference type="Proteomes" id="UP000319769">
    <property type="component" value="Unassembled WGS sequence"/>
</dbReference>
<dbReference type="PROSITE" id="PS51898">
    <property type="entry name" value="TYR_RECOMBINASE"/>
    <property type="match status" value="1"/>
</dbReference>
<dbReference type="InterPro" id="IPR044068">
    <property type="entry name" value="CB"/>
</dbReference>
<dbReference type="OrthoDB" id="3183879at2"/>
<reference evidence="8" key="1">
    <citation type="submission" date="2019-09" db="EMBL/GenBank/DDBJ databases">
        <authorList>
            <person name="Teo W.F.A."/>
            <person name="Duangmal K."/>
        </authorList>
    </citation>
    <scope>NUCLEOTIDE SEQUENCE [LARGE SCALE GENOMIC DNA]</scope>
    <source>
        <strain evidence="8">K81G1</strain>
    </source>
</reference>
<dbReference type="InterPro" id="IPR002104">
    <property type="entry name" value="Integrase_catalytic"/>
</dbReference>
<dbReference type="Pfam" id="PF00589">
    <property type="entry name" value="Phage_integrase"/>
    <property type="match status" value="1"/>
</dbReference>
<proteinExistence type="inferred from homology"/>
<dbReference type="GO" id="GO:0003677">
    <property type="term" value="F:DNA binding"/>
    <property type="evidence" value="ECO:0007669"/>
    <property type="project" value="UniProtKB-UniRule"/>
</dbReference>
<dbReference type="RefSeq" id="WP_144748657.1">
    <property type="nucleotide sequence ID" value="NZ_VMNW02000003.1"/>
</dbReference>
<feature type="domain" description="Tyr recombinase" evidence="6">
    <location>
        <begin position="110"/>
        <end position="222"/>
    </location>
</feature>
<dbReference type="SUPFAM" id="SSF56349">
    <property type="entry name" value="DNA breaking-rejoining enzymes"/>
    <property type="match status" value="1"/>
</dbReference>
<evidence type="ECO:0000259" key="6">
    <source>
        <dbReference type="PROSITE" id="PS51898"/>
    </source>
</evidence>
<dbReference type="PANTHER" id="PTHR30349">
    <property type="entry name" value="PHAGE INTEGRASE-RELATED"/>
    <property type="match status" value="1"/>
</dbReference>
<dbReference type="PANTHER" id="PTHR30349:SF41">
    <property type="entry name" value="INTEGRASE_RECOMBINASE PROTEIN MJ0367-RELATED"/>
    <property type="match status" value="1"/>
</dbReference>
<evidence type="ECO:0000259" key="7">
    <source>
        <dbReference type="PROSITE" id="PS51900"/>
    </source>
</evidence>
<dbReference type="PROSITE" id="PS51900">
    <property type="entry name" value="CB"/>
    <property type="match status" value="1"/>
</dbReference>
<feature type="region of interest" description="Disordered" evidence="5">
    <location>
        <begin position="202"/>
        <end position="222"/>
    </location>
</feature>
<dbReference type="GO" id="GO:0015074">
    <property type="term" value="P:DNA integration"/>
    <property type="evidence" value="ECO:0007669"/>
    <property type="project" value="InterPro"/>
</dbReference>
<evidence type="ECO:0000256" key="4">
    <source>
        <dbReference type="PROSITE-ProRule" id="PRU01248"/>
    </source>
</evidence>
<dbReference type="Gene3D" id="1.10.150.130">
    <property type="match status" value="1"/>
</dbReference>
<comment type="similarity">
    <text evidence="1">Belongs to the 'phage' integrase family.</text>
</comment>
<evidence type="ECO:0000256" key="5">
    <source>
        <dbReference type="SAM" id="MobiDB-lite"/>
    </source>
</evidence>
<dbReference type="Gene3D" id="1.10.443.10">
    <property type="entry name" value="Intergrase catalytic core"/>
    <property type="match status" value="1"/>
</dbReference>
<comment type="caution">
    <text evidence="8">The sequence shown here is derived from an EMBL/GenBank/DDBJ whole genome shotgun (WGS) entry which is preliminary data.</text>
</comment>
<dbReference type="EMBL" id="VMNW02000003">
    <property type="protein sequence ID" value="KAA9165960.1"/>
    <property type="molecule type" value="Genomic_DNA"/>
</dbReference>
<keyword evidence="3" id="KW-0233">DNA recombination</keyword>
<sequence length="222" mass="24703">MTEALADLANSFARYLRAEGRADRTVKLHTQAPRFFARWLAEGQHEPDLDALTRDNLVGWFNHLRDRGQKPGTVRIRHAGMLRFIGWLIDEDELDSNPMVGIRKPGLPDTPVPVLSDAELTALLKACKGRGFKERRDEAIIRLLLDCGVRVSELCGLTIDREIEGRTIPGTVHLESGSALVTGKRGKQRAVYFRCAHRTSARSLPAGPTDAPPRRPRLVGTL</sequence>
<dbReference type="InterPro" id="IPR013762">
    <property type="entry name" value="Integrase-like_cat_sf"/>
</dbReference>
<evidence type="ECO:0000256" key="2">
    <source>
        <dbReference type="ARBA" id="ARBA00023125"/>
    </source>
</evidence>
<organism evidence="8 9">
    <name type="scientific">Amycolatopsis acidicola</name>
    <dbReference type="NCBI Taxonomy" id="2596893"/>
    <lineage>
        <taxon>Bacteria</taxon>
        <taxon>Bacillati</taxon>
        <taxon>Actinomycetota</taxon>
        <taxon>Actinomycetes</taxon>
        <taxon>Pseudonocardiales</taxon>
        <taxon>Pseudonocardiaceae</taxon>
        <taxon>Amycolatopsis</taxon>
    </lineage>
</organism>
<evidence type="ECO:0000313" key="8">
    <source>
        <dbReference type="EMBL" id="KAA9165960.1"/>
    </source>
</evidence>